<dbReference type="OrthoDB" id="71437at2759"/>
<reference evidence="9" key="1">
    <citation type="journal article" date="2020" name="bioRxiv">
        <title>Chromosome-level reference genome of the European wasp spider Argiope bruennichi: a resource for studies on range expansion and evolutionary adaptation.</title>
        <authorList>
            <person name="Sheffer M.M."/>
            <person name="Hoppe A."/>
            <person name="Krehenwinkel H."/>
            <person name="Uhl G."/>
            <person name="Kuss A.W."/>
            <person name="Jensen L."/>
            <person name="Jensen C."/>
            <person name="Gillespie R.G."/>
            <person name="Hoff K.J."/>
            <person name="Prost S."/>
        </authorList>
    </citation>
    <scope>NUCLEOTIDE SEQUENCE</scope>
</reference>
<dbReference type="OMA" id="MCWDIRT"/>
<comment type="similarity">
    <text evidence="5">Belongs to the WD repeat MORG1 family.</text>
</comment>
<dbReference type="PROSITE" id="PS50082">
    <property type="entry name" value="WD_REPEATS_2"/>
    <property type="match status" value="4"/>
</dbReference>
<dbReference type="PRINTS" id="PR00320">
    <property type="entry name" value="GPROTEINBRPT"/>
</dbReference>
<keyword evidence="3 8" id="KW-0853">WD repeat</keyword>
<keyword evidence="10" id="KW-1185">Reference proteome</keyword>
<gene>
    <name evidence="9" type="ORF">HNY73_016222</name>
</gene>
<dbReference type="InterPro" id="IPR036322">
    <property type="entry name" value="WD40_repeat_dom_sf"/>
</dbReference>
<evidence type="ECO:0000313" key="10">
    <source>
        <dbReference type="Proteomes" id="UP000807504"/>
    </source>
</evidence>
<feature type="repeat" description="WD" evidence="8">
    <location>
        <begin position="53"/>
        <end position="94"/>
    </location>
</feature>
<dbReference type="AlphaFoldDB" id="A0A8T0EJ64"/>
<dbReference type="InterPro" id="IPR019775">
    <property type="entry name" value="WD40_repeat_CS"/>
</dbReference>
<dbReference type="InterPro" id="IPR051980">
    <property type="entry name" value="WD_repeat_MORG1"/>
</dbReference>
<dbReference type="SUPFAM" id="SSF50978">
    <property type="entry name" value="WD40 repeat-like"/>
    <property type="match status" value="1"/>
</dbReference>
<dbReference type="FunFam" id="2.130.10.10:FF:000273">
    <property type="entry name" value="WD repeat domain-containing protein 83"/>
    <property type="match status" value="1"/>
</dbReference>
<evidence type="ECO:0000256" key="5">
    <source>
        <dbReference type="ARBA" id="ARBA00038145"/>
    </source>
</evidence>
<dbReference type="GO" id="GO:0000398">
    <property type="term" value="P:mRNA splicing, via spliceosome"/>
    <property type="evidence" value="ECO:0007669"/>
    <property type="project" value="TreeGrafter"/>
</dbReference>
<name>A0A8T0EJ64_ARGBR</name>
<sequence length="309" mass="34507">MSFPTIQKNQIYCKQGAVRAVRFNVDGNYCMTAGADKSVKLWNPYKQTLLQTYMGHGYEVLDVQSSADSSHIASAGMDKCVFYWDVSTAQIVRKFRGHASYINAVKFNEESTVILSASVDNTVCAWDCRSKSREPIQILRDAKDSVTSLSVSDHEILTASLDGCIRRYDLRKGQMHQDDLGCPLNCVTFTKDGQCMLTSCLDNTLRLVDKDGGEVLSEYTGHKNESYRVDSCLNNTDSLVVSGSEDGCIYAWDLIEGTIKHTLKHKGHKVVHSIAFHASKPVMITAAEANVYLWLDQDEKSEDEDDDDK</sequence>
<evidence type="ECO:0000256" key="6">
    <source>
        <dbReference type="ARBA" id="ARBA00040453"/>
    </source>
</evidence>
<keyword evidence="2" id="KW-0963">Cytoplasm</keyword>
<dbReference type="Pfam" id="PF00400">
    <property type="entry name" value="WD40"/>
    <property type="match status" value="7"/>
</dbReference>
<comment type="caution">
    <text evidence="9">The sequence shown here is derived from an EMBL/GenBank/DDBJ whole genome shotgun (WGS) entry which is preliminary data.</text>
</comment>
<dbReference type="PANTHER" id="PTHR22842">
    <property type="entry name" value="WD40 REPEAT PROTEIN"/>
    <property type="match status" value="1"/>
</dbReference>
<dbReference type="Gene3D" id="2.130.10.10">
    <property type="entry name" value="YVTN repeat-like/Quinoprotein amine dehydrogenase"/>
    <property type="match status" value="1"/>
</dbReference>
<protein>
    <recommendedName>
        <fullName evidence="6">WD repeat domain-containing protein 83</fullName>
    </recommendedName>
    <alternativeName>
        <fullName evidence="7">Mitogen-activated protein kinase organizer 1</fullName>
    </alternativeName>
</protein>
<feature type="repeat" description="WD" evidence="8">
    <location>
        <begin position="11"/>
        <end position="52"/>
    </location>
</feature>
<evidence type="ECO:0000256" key="2">
    <source>
        <dbReference type="ARBA" id="ARBA00022490"/>
    </source>
</evidence>
<dbReference type="CDD" id="cd00200">
    <property type="entry name" value="WD40"/>
    <property type="match status" value="1"/>
</dbReference>
<dbReference type="InterPro" id="IPR015943">
    <property type="entry name" value="WD40/YVTN_repeat-like_dom_sf"/>
</dbReference>
<evidence type="ECO:0000256" key="1">
    <source>
        <dbReference type="ARBA" id="ARBA00004496"/>
    </source>
</evidence>
<dbReference type="SMART" id="SM00320">
    <property type="entry name" value="WD40"/>
    <property type="match status" value="7"/>
</dbReference>
<reference evidence="9" key="2">
    <citation type="submission" date="2020-06" db="EMBL/GenBank/DDBJ databases">
        <authorList>
            <person name="Sheffer M."/>
        </authorList>
    </citation>
    <scope>NUCLEOTIDE SEQUENCE</scope>
</reference>
<dbReference type="InterPro" id="IPR001680">
    <property type="entry name" value="WD40_rpt"/>
</dbReference>
<dbReference type="Proteomes" id="UP000807504">
    <property type="component" value="Unassembled WGS sequence"/>
</dbReference>
<evidence type="ECO:0000313" key="9">
    <source>
        <dbReference type="EMBL" id="KAF8773571.1"/>
    </source>
</evidence>
<dbReference type="InterPro" id="IPR020472">
    <property type="entry name" value="WD40_PAC1"/>
</dbReference>
<organism evidence="9 10">
    <name type="scientific">Argiope bruennichi</name>
    <name type="common">Wasp spider</name>
    <name type="synonym">Aranea bruennichi</name>
    <dbReference type="NCBI Taxonomy" id="94029"/>
    <lineage>
        <taxon>Eukaryota</taxon>
        <taxon>Metazoa</taxon>
        <taxon>Ecdysozoa</taxon>
        <taxon>Arthropoda</taxon>
        <taxon>Chelicerata</taxon>
        <taxon>Arachnida</taxon>
        <taxon>Araneae</taxon>
        <taxon>Araneomorphae</taxon>
        <taxon>Entelegynae</taxon>
        <taxon>Araneoidea</taxon>
        <taxon>Araneidae</taxon>
        <taxon>Argiope</taxon>
    </lineage>
</organism>
<dbReference type="GO" id="GO:0071013">
    <property type="term" value="C:catalytic step 2 spliceosome"/>
    <property type="evidence" value="ECO:0007669"/>
    <property type="project" value="TreeGrafter"/>
</dbReference>
<dbReference type="PROSITE" id="PS00678">
    <property type="entry name" value="WD_REPEATS_1"/>
    <property type="match status" value="1"/>
</dbReference>
<dbReference type="EMBL" id="JABXBU010002227">
    <property type="protein sequence ID" value="KAF8773571.1"/>
    <property type="molecule type" value="Genomic_DNA"/>
</dbReference>
<feature type="repeat" description="WD" evidence="8">
    <location>
        <begin position="95"/>
        <end position="127"/>
    </location>
</feature>
<dbReference type="GO" id="GO:0005737">
    <property type="term" value="C:cytoplasm"/>
    <property type="evidence" value="ECO:0007669"/>
    <property type="project" value="UniProtKB-SubCell"/>
</dbReference>
<dbReference type="PROSITE" id="PS50294">
    <property type="entry name" value="WD_REPEATS_REGION"/>
    <property type="match status" value="3"/>
</dbReference>
<comment type="subcellular location">
    <subcellularLocation>
        <location evidence="1">Cytoplasm</location>
    </subcellularLocation>
</comment>
<feature type="repeat" description="WD" evidence="8">
    <location>
        <begin position="219"/>
        <end position="262"/>
    </location>
</feature>
<accession>A0A8T0EJ64</accession>
<evidence type="ECO:0000256" key="4">
    <source>
        <dbReference type="ARBA" id="ARBA00022737"/>
    </source>
</evidence>
<proteinExistence type="inferred from homology"/>
<evidence type="ECO:0000256" key="8">
    <source>
        <dbReference type="PROSITE-ProRule" id="PRU00221"/>
    </source>
</evidence>
<evidence type="ECO:0000256" key="7">
    <source>
        <dbReference type="ARBA" id="ARBA00042222"/>
    </source>
</evidence>
<dbReference type="PANTHER" id="PTHR22842:SF3">
    <property type="entry name" value="WD REPEAT DOMAIN-CONTAINING PROTEIN 83"/>
    <property type="match status" value="1"/>
</dbReference>
<keyword evidence="4" id="KW-0677">Repeat</keyword>
<evidence type="ECO:0000256" key="3">
    <source>
        <dbReference type="ARBA" id="ARBA00022574"/>
    </source>
</evidence>